<dbReference type="Gene3D" id="6.10.140.190">
    <property type="match status" value="1"/>
</dbReference>
<dbReference type="Pfam" id="PF10400">
    <property type="entry name" value="Vir_act_alpha_C"/>
    <property type="match status" value="1"/>
</dbReference>
<comment type="caution">
    <text evidence="3">The sequence shown here is derived from an EMBL/GenBank/DDBJ whole genome shotgun (WGS) entry which is preliminary data.</text>
</comment>
<feature type="domain" description="Transcription regulator PadR C-terminal" evidence="2">
    <location>
        <begin position="98"/>
        <end position="174"/>
    </location>
</feature>
<evidence type="ECO:0000259" key="2">
    <source>
        <dbReference type="Pfam" id="PF10400"/>
    </source>
</evidence>
<gene>
    <name evidence="3" type="ORF">FD16_GL000738</name>
</gene>
<name>A0A0R1W1P0_9LACO</name>
<dbReference type="Pfam" id="PF03551">
    <property type="entry name" value="PadR"/>
    <property type="match status" value="1"/>
</dbReference>
<protein>
    <submittedName>
        <fullName evidence="3">Regulator of phenolic acid metabolism PadR</fullName>
    </submittedName>
</protein>
<dbReference type="InterPro" id="IPR036390">
    <property type="entry name" value="WH_DNA-bd_sf"/>
</dbReference>
<dbReference type="EMBL" id="AZGF01000019">
    <property type="protein sequence ID" value="KRM11439.1"/>
    <property type="molecule type" value="Genomic_DNA"/>
</dbReference>
<dbReference type="PATRIC" id="fig|1423807.3.peg.747"/>
<feature type="domain" description="Transcription regulator PadR N-terminal" evidence="1">
    <location>
        <begin position="11"/>
        <end position="85"/>
    </location>
</feature>
<dbReference type="STRING" id="1423807.FD16_GL000738"/>
<dbReference type="InterPro" id="IPR005149">
    <property type="entry name" value="Tscrpt_reg_PadR_N"/>
</dbReference>
<evidence type="ECO:0000259" key="1">
    <source>
        <dbReference type="Pfam" id="PF03551"/>
    </source>
</evidence>
<dbReference type="PANTHER" id="PTHR43252">
    <property type="entry name" value="TRANSCRIPTIONAL REGULATOR YQJI"/>
    <property type="match status" value="1"/>
</dbReference>
<dbReference type="Gene3D" id="1.10.10.10">
    <property type="entry name" value="Winged helix-like DNA-binding domain superfamily/Winged helix DNA-binding domain"/>
    <property type="match status" value="1"/>
</dbReference>
<dbReference type="Proteomes" id="UP000051820">
    <property type="component" value="Unassembled WGS sequence"/>
</dbReference>
<evidence type="ECO:0000313" key="3">
    <source>
        <dbReference type="EMBL" id="KRM11439.1"/>
    </source>
</evidence>
<sequence>MAQKNTLQFIILGLLSQESMTGYELTQSFAHEIGEFWQAKHSQIYPLLNKMEDQQLISHVDEVTGTKLAKKRYSITQQGDDVLQEWIAEPTDFISSSKDEFILKLYFIKDKNDKRLTSMFNEQIRLHKEWLQHLKSRNEDLFNKRSQQNAQFGHYLILNHAIDREQNYVQWLETQFNNL</sequence>
<keyword evidence="4" id="KW-1185">Reference proteome</keyword>
<dbReference type="AlphaFoldDB" id="A0A0R1W1P0"/>
<dbReference type="InterPro" id="IPR036388">
    <property type="entry name" value="WH-like_DNA-bd_sf"/>
</dbReference>
<organism evidence="3 4">
    <name type="scientific">Paucilactobacillus suebicus DSM 5007 = KCTC 3549</name>
    <dbReference type="NCBI Taxonomy" id="1423807"/>
    <lineage>
        <taxon>Bacteria</taxon>
        <taxon>Bacillati</taxon>
        <taxon>Bacillota</taxon>
        <taxon>Bacilli</taxon>
        <taxon>Lactobacillales</taxon>
        <taxon>Lactobacillaceae</taxon>
        <taxon>Paucilactobacillus</taxon>
    </lineage>
</organism>
<reference evidence="3 4" key="1">
    <citation type="journal article" date="2015" name="Genome Announc.">
        <title>Expanding the biotechnology potential of lactobacilli through comparative genomics of 213 strains and associated genera.</title>
        <authorList>
            <person name="Sun Z."/>
            <person name="Harris H.M."/>
            <person name="McCann A."/>
            <person name="Guo C."/>
            <person name="Argimon S."/>
            <person name="Zhang W."/>
            <person name="Yang X."/>
            <person name="Jeffery I.B."/>
            <person name="Cooney J.C."/>
            <person name="Kagawa T.F."/>
            <person name="Liu W."/>
            <person name="Song Y."/>
            <person name="Salvetti E."/>
            <person name="Wrobel A."/>
            <person name="Rasinkangas P."/>
            <person name="Parkhill J."/>
            <person name="Rea M.C."/>
            <person name="O'Sullivan O."/>
            <person name="Ritari J."/>
            <person name="Douillard F.P."/>
            <person name="Paul Ross R."/>
            <person name="Yang R."/>
            <person name="Briner A.E."/>
            <person name="Felis G.E."/>
            <person name="de Vos W.M."/>
            <person name="Barrangou R."/>
            <person name="Klaenhammer T.R."/>
            <person name="Caufield P.W."/>
            <person name="Cui Y."/>
            <person name="Zhang H."/>
            <person name="O'Toole P.W."/>
        </authorList>
    </citation>
    <scope>NUCLEOTIDE SEQUENCE [LARGE SCALE GENOMIC DNA]</scope>
    <source>
        <strain evidence="3 4">DSM 5007</strain>
    </source>
</reference>
<proteinExistence type="predicted"/>
<dbReference type="RefSeq" id="WP_010621121.1">
    <property type="nucleotide sequence ID" value="NZ_AZGF01000019.1"/>
</dbReference>
<dbReference type="SUPFAM" id="SSF46785">
    <property type="entry name" value="Winged helix' DNA-binding domain"/>
    <property type="match status" value="1"/>
</dbReference>
<dbReference type="InterPro" id="IPR018309">
    <property type="entry name" value="Tscrpt_reg_PadR_C"/>
</dbReference>
<dbReference type="eggNOG" id="COG1695">
    <property type="taxonomic scope" value="Bacteria"/>
</dbReference>
<dbReference type="OrthoDB" id="9783723at2"/>
<accession>A0A0R1W1P0</accession>
<evidence type="ECO:0000313" key="4">
    <source>
        <dbReference type="Proteomes" id="UP000051820"/>
    </source>
</evidence>
<dbReference type="PANTHER" id="PTHR43252:SF6">
    <property type="entry name" value="NEGATIVE TRANSCRIPTION REGULATOR PADR"/>
    <property type="match status" value="1"/>
</dbReference>